<dbReference type="Proteomes" id="UP000277582">
    <property type="component" value="Unassembled WGS sequence"/>
</dbReference>
<keyword evidence="2" id="KW-1185">Reference proteome</keyword>
<evidence type="ECO:0000313" key="1">
    <source>
        <dbReference type="EMBL" id="RSN72214.1"/>
    </source>
</evidence>
<sequence length="89" mass="10336">MPYRVILTVVESRGDCPYYKVGDKIVFEEAEIVKEKSGKLCLYAIVGMAPYLTALCRDTPQEDWINRKEVIQCPDVNRPVIFKVERERI</sequence>
<reference evidence="1 2" key="1">
    <citation type="submission" date="2018-10" db="EMBL/GenBank/DDBJ databases">
        <title>Co-occurring genomic capacity for anaerobic methane metabolism and dissimilatory sulfite reduction discovered in the Korarchaeota.</title>
        <authorList>
            <person name="Mckay L.J."/>
            <person name="Dlakic M."/>
            <person name="Fields M.W."/>
            <person name="Delmont T.O."/>
            <person name="Eren A.M."/>
            <person name="Jay Z.J."/>
            <person name="Klingelsmith K.B."/>
            <person name="Rusch D.B."/>
            <person name="Inskeep W.P."/>
        </authorList>
    </citation>
    <scope>NUCLEOTIDE SEQUENCE [LARGE SCALE GENOMIC DNA]</scope>
    <source>
        <strain evidence="1 2">MDKW</strain>
    </source>
</reference>
<proteinExistence type="predicted"/>
<dbReference type="NCBIfam" id="TIGR04076">
    <property type="entry name" value="TIGR04076 family protein"/>
    <property type="match status" value="1"/>
</dbReference>
<evidence type="ECO:0000313" key="2">
    <source>
        <dbReference type="Proteomes" id="UP000277582"/>
    </source>
</evidence>
<organism evidence="1 2">
    <name type="scientific">Candidatus Methanodesulfokora washburnensis</name>
    <dbReference type="NCBI Taxonomy" id="2478471"/>
    <lineage>
        <taxon>Archaea</taxon>
        <taxon>Thermoproteota</taxon>
        <taxon>Candidatus Korarchaeia</taxon>
        <taxon>Candidatus Korarchaeia incertae sedis</taxon>
        <taxon>Candidatus Methanodesulfokora</taxon>
    </lineage>
</organism>
<dbReference type="OrthoDB" id="96432at2157"/>
<comment type="caution">
    <text evidence="1">The sequence shown here is derived from an EMBL/GenBank/DDBJ whole genome shotgun (WGS) entry which is preliminary data.</text>
</comment>
<name>A0A429GEI9_9CREN</name>
<protein>
    <submittedName>
        <fullName evidence="1">TIGR04076 family protein</fullName>
    </submittedName>
</protein>
<dbReference type="RefSeq" id="WP_125672707.1">
    <property type="nucleotide sequence ID" value="NZ_RCOS01000164.1"/>
</dbReference>
<dbReference type="EMBL" id="RCOS01000164">
    <property type="protein sequence ID" value="RSN72214.1"/>
    <property type="molecule type" value="Genomic_DNA"/>
</dbReference>
<dbReference type="InterPro" id="IPR023811">
    <property type="entry name" value="CHP04076"/>
</dbReference>
<gene>
    <name evidence="1" type="ORF">D6D85_14765</name>
</gene>
<dbReference type="AlphaFoldDB" id="A0A429GEI9"/>
<accession>A0A429GEI9</accession>